<dbReference type="PANTHER" id="PTHR17490:SF16">
    <property type="entry name" value="THREONYLCARBAMOYL-AMP SYNTHASE"/>
    <property type="match status" value="1"/>
</dbReference>
<evidence type="ECO:0000259" key="12">
    <source>
        <dbReference type="PROSITE" id="PS51163"/>
    </source>
</evidence>
<dbReference type="EMBL" id="JAVRIA010000009">
    <property type="protein sequence ID" value="MDT0559520.1"/>
    <property type="molecule type" value="Genomic_DNA"/>
</dbReference>
<accession>A0ABU2YMX8</accession>
<evidence type="ECO:0000256" key="5">
    <source>
        <dbReference type="ARBA" id="ARBA00022679"/>
    </source>
</evidence>
<evidence type="ECO:0000256" key="11">
    <source>
        <dbReference type="ARBA" id="ARBA00048366"/>
    </source>
</evidence>
<keyword evidence="4" id="KW-0963">Cytoplasm</keyword>
<evidence type="ECO:0000256" key="1">
    <source>
        <dbReference type="ARBA" id="ARBA00004496"/>
    </source>
</evidence>
<keyword evidence="7 13" id="KW-0548">Nucleotidyltransferase</keyword>
<evidence type="ECO:0000256" key="2">
    <source>
        <dbReference type="ARBA" id="ARBA00007663"/>
    </source>
</evidence>
<protein>
    <recommendedName>
        <fullName evidence="10">L-threonylcarbamoyladenylate synthase</fullName>
        <ecNumber evidence="3">2.7.7.87</ecNumber>
    </recommendedName>
    <alternativeName>
        <fullName evidence="10">L-threonylcarbamoyladenylate synthase</fullName>
    </alternativeName>
</protein>
<evidence type="ECO:0000256" key="4">
    <source>
        <dbReference type="ARBA" id="ARBA00022490"/>
    </source>
</evidence>
<dbReference type="EC" id="2.7.7.87" evidence="3"/>
<keyword evidence="14" id="KW-1185">Reference proteome</keyword>
<dbReference type="SUPFAM" id="SSF55821">
    <property type="entry name" value="YrdC/RibB"/>
    <property type="match status" value="1"/>
</dbReference>
<evidence type="ECO:0000256" key="10">
    <source>
        <dbReference type="ARBA" id="ARBA00029774"/>
    </source>
</evidence>
<dbReference type="InterPro" id="IPR017945">
    <property type="entry name" value="DHBP_synth_RibB-like_a/b_dom"/>
</dbReference>
<dbReference type="NCBIfam" id="TIGR00057">
    <property type="entry name" value="L-threonylcarbamoyladenylate synthase"/>
    <property type="match status" value="1"/>
</dbReference>
<name>A0ABU2YMX8_9FLAO</name>
<dbReference type="RefSeq" id="WP_311428283.1">
    <property type="nucleotide sequence ID" value="NZ_JAVRIA010000009.1"/>
</dbReference>
<feature type="domain" description="YrdC-like" evidence="12">
    <location>
        <begin position="2"/>
        <end position="186"/>
    </location>
</feature>
<evidence type="ECO:0000256" key="6">
    <source>
        <dbReference type="ARBA" id="ARBA00022694"/>
    </source>
</evidence>
<dbReference type="InterPro" id="IPR006070">
    <property type="entry name" value="Sua5-like_dom"/>
</dbReference>
<keyword evidence="6" id="KW-0819">tRNA processing</keyword>
<comment type="similarity">
    <text evidence="2">Belongs to the SUA5 family.</text>
</comment>
<evidence type="ECO:0000256" key="7">
    <source>
        <dbReference type="ARBA" id="ARBA00022695"/>
    </source>
</evidence>
<evidence type="ECO:0000313" key="13">
    <source>
        <dbReference type="EMBL" id="MDT0559520.1"/>
    </source>
</evidence>
<dbReference type="Proteomes" id="UP001259492">
    <property type="component" value="Unassembled WGS sequence"/>
</dbReference>
<keyword evidence="9" id="KW-0067">ATP-binding</keyword>
<dbReference type="PROSITE" id="PS51163">
    <property type="entry name" value="YRDC"/>
    <property type="match status" value="1"/>
</dbReference>
<comment type="subcellular location">
    <subcellularLocation>
        <location evidence="1">Cytoplasm</location>
    </subcellularLocation>
</comment>
<proteinExistence type="inferred from homology"/>
<comment type="caution">
    <text evidence="13">The sequence shown here is derived from an EMBL/GenBank/DDBJ whole genome shotgun (WGS) entry which is preliminary data.</text>
</comment>
<comment type="catalytic activity">
    <reaction evidence="11">
        <text>L-threonine + hydrogencarbonate + ATP = L-threonylcarbamoyladenylate + diphosphate + H2O</text>
        <dbReference type="Rhea" id="RHEA:36407"/>
        <dbReference type="ChEBI" id="CHEBI:15377"/>
        <dbReference type="ChEBI" id="CHEBI:17544"/>
        <dbReference type="ChEBI" id="CHEBI:30616"/>
        <dbReference type="ChEBI" id="CHEBI:33019"/>
        <dbReference type="ChEBI" id="CHEBI:57926"/>
        <dbReference type="ChEBI" id="CHEBI:73682"/>
        <dbReference type="EC" id="2.7.7.87"/>
    </reaction>
</comment>
<evidence type="ECO:0000256" key="9">
    <source>
        <dbReference type="ARBA" id="ARBA00022840"/>
    </source>
</evidence>
<evidence type="ECO:0000256" key="3">
    <source>
        <dbReference type="ARBA" id="ARBA00012584"/>
    </source>
</evidence>
<keyword evidence="8" id="KW-0547">Nucleotide-binding</keyword>
<sequence length="186" mass="21067">MKHLLEHSISVLKKSGTLLYPTDTVWGIGCDATNYNAVKKIYELKKREETKALICLVSDFKMLQQYVEDVPEMAYDILKYANKPTTIIYDRPKGIAENLIAKDNTLAIRIVRQGFAHQLIKKLRRPLVSTSANISGESSPKSFKEISQEILKGVDYVVNLQNENKKAKPSTIIKLSNDGMVKIIRK</sequence>
<evidence type="ECO:0000313" key="14">
    <source>
        <dbReference type="Proteomes" id="UP001259492"/>
    </source>
</evidence>
<dbReference type="GO" id="GO:0061710">
    <property type="term" value="F:L-threonylcarbamoyladenylate synthase"/>
    <property type="evidence" value="ECO:0007669"/>
    <property type="project" value="UniProtKB-EC"/>
</dbReference>
<dbReference type="PANTHER" id="PTHR17490">
    <property type="entry name" value="SUA5"/>
    <property type="match status" value="1"/>
</dbReference>
<organism evidence="13 14">
    <name type="scientific">Microcosmobacter mediterraneus</name>
    <dbReference type="NCBI Taxonomy" id="3075607"/>
    <lineage>
        <taxon>Bacteria</taxon>
        <taxon>Pseudomonadati</taxon>
        <taxon>Bacteroidota</taxon>
        <taxon>Flavobacteriia</taxon>
        <taxon>Flavobacteriales</taxon>
        <taxon>Flavobacteriaceae</taxon>
        <taxon>Microcosmobacter</taxon>
    </lineage>
</organism>
<dbReference type="InterPro" id="IPR050156">
    <property type="entry name" value="TC-AMP_synthase_SUA5"/>
</dbReference>
<dbReference type="Pfam" id="PF01300">
    <property type="entry name" value="Sua5_yciO_yrdC"/>
    <property type="match status" value="1"/>
</dbReference>
<gene>
    <name evidence="13" type="ORF">RM697_12725</name>
</gene>
<evidence type="ECO:0000256" key="8">
    <source>
        <dbReference type="ARBA" id="ARBA00022741"/>
    </source>
</evidence>
<reference evidence="13 14" key="1">
    <citation type="submission" date="2023-09" db="EMBL/GenBank/DDBJ databases">
        <authorList>
            <person name="Rey-Velasco X."/>
        </authorList>
    </citation>
    <scope>NUCLEOTIDE SEQUENCE [LARGE SCALE GENOMIC DNA]</scope>
    <source>
        <strain evidence="13 14">W332</strain>
    </source>
</reference>
<keyword evidence="5 13" id="KW-0808">Transferase</keyword>
<dbReference type="Gene3D" id="3.90.870.10">
    <property type="entry name" value="DHBP synthase"/>
    <property type="match status" value="1"/>
</dbReference>